<proteinExistence type="predicted"/>
<dbReference type="SMART" id="SM00431">
    <property type="entry name" value="SCAN"/>
    <property type="match status" value="1"/>
</dbReference>
<evidence type="ECO:0000313" key="4">
    <source>
        <dbReference type="Proteomes" id="UP000694559"/>
    </source>
</evidence>
<feature type="domain" description="SCAN box" evidence="2">
    <location>
        <begin position="41"/>
        <end position="117"/>
    </location>
</feature>
<evidence type="ECO:0000313" key="3">
    <source>
        <dbReference type="Ensembl" id="ENSNNAP00000013610.1"/>
    </source>
</evidence>
<reference evidence="3" key="1">
    <citation type="submission" date="2025-08" db="UniProtKB">
        <authorList>
            <consortium name="Ensembl"/>
        </authorList>
    </citation>
    <scope>IDENTIFICATION</scope>
</reference>
<accession>A0A8C6XF91</accession>
<dbReference type="OMA" id="WIRECSA"/>
<organism evidence="3 4">
    <name type="scientific">Naja naja</name>
    <name type="common">Indian cobra</name>
    <dbReference type="NCBI Taxonomy" id="35670"/>
    <lineage>
        <taxon>Eukaryota</taxon>
        <taxon>Metazoa</taxon>
        <taxon>Chordata</taxon>
        <taxon>Craniata</taxon>
        <taxon>Vertebrata</taxon>
        <taxon>Euteleostomi</taxon>
        <taxon>Lepidosauria</taxon>
        <taxon>Squamata</taxon>
        <taxon>Bifurcata</taxon>
        <taxon>Unidentata</taxon>
        <taxon>Episquamata</taxon>
        <taxon>Toxicofera</taxon>
        <taxon>Serpentes</taxon>
        <taxon>Colubroidea</taxon>
        <taxon>Elapidae</taxon>
        <taxon>Elapinae</taxon>
        <taxon>Naja</taxon>
    </lineage>
</organism>
<sequence length="140" mass="16193">MEQNLAVPEAGKNSEFLQVGLGAAKMMSEESDYTVDARCLHFRQFRYQEILGPREAFNRLRDLCFLWLQPKRRTKNQILDLVILEQFLAILPPKMESWLRECGPETSSQAVALAEGFLLSQVEEKPKQVRLFKSNKGEYL</sequence>
<dbReference type="InterPro" id="IPR003309">
    <property type="entry name" value="SCAN_dom"/>
</dbReference>
<dbReference type="PANTHER" id="PTHR45935">
    <property type="entry name" value="PROTEIN ZBED8-RELATED"/>
    <property type="match status" value="1"/>
</dbReference>
<evidence type="ECO:0000256" key="1">
    <source>
        <dbReference type="ARBA" id="ARBA00023242"/>
    </source>
</evidence>
<dbReference type="Pfam" id="PF02023">
    <property type="entry name" value="SCAN"/>
    <property type="match status" value="1"/>
</dbReference>
<dbReference type="FunFam" id="1.10.4020.10:FF:000001">
    <property type="entry name" value="zinc finger protein 263 isoform X1"/>
    <property type="match status" value="1"/>
</dbReference>
<dbReference type="PROSITE" id="PS50804">
    <property type="entry name" value="SCAN_BOX"/>
    <property type="match status" value="1"/>
</dbReference>
<dbReference type="PANTHER" id="PTHR45935:SF15">
    <property type="entry name" value="SCAN BOX DOMAIN-CONTAINING PROTEIN"/>
    <property type="match status" value="1"/>
</dbReference>
<dbReference type="Ensembl" id="ENSNNAT00000014258.1">
    <property type="protein sequence ID" value="ENSNNAP00000013610.1"/>
    <property type="gene ID" value="ENSNNAG00000009180.1"/>
</dbReference>
<keyword evidence="4" id="KW-1185">Reference proteome</keyword>
<reference evidence="3" key="2">
    <citation type="submission" date="2025-09" db="UniProtKB">
        <authorList>
            <consortium name="Ensembl"/>
        </authorList>
    </citation>
    <scope>IDENTIFICATION</scope>
</reference>
<dbReference type="CDD" id="cd07936">
    <property type="entry name" value="SCAN"/>
    <property type="match status" value="1"/>
</dbReference>
<dbReference type="InterPro" id="IPR050916">
    <property type="entry name" value="SCAN-C2H2_zinc_finger"/>
</dbReference>
<dbReference type="GeneTree" id="ENSGT00940000154715"/>
<dbReference type="SUPFAM" id="SSF47353">
    <property type="entry name" value="Retrovirus capsid dimerization domain-like"/>
    <property type="match status" value="1"/>
</dbReference>
<keyword evidence="1" id="KW-0539">Nucleus</keyword>
<dbReference type="InterPro" id="IPR038269">
    <property type="entry name" value="SCAN_sf"/>
</dbReference>
<name>A0A8C6XF91_NAJNA</name>
<dbReference type="OrthoDB" id="9427073at2759"/>
<protein>
    <recommendedName>
        <fullName evidence="2">SCAN box domain-containing protein</fullName>
    </recommendedName>
</protein>
<evidence type="ECO:0000259" key="2">
    <source>
        <dbReference type="PROSITE" id="PS50804"/>
    </source>
</evidence>
<dbReference type="Gene3D" id="1.10.4020.10">
    <property type="entry name" value="DNA breaking-rejoining enzymes"/>
    <property type="match status" value="1"/>
</dbReference>
<dbReference type="Proteomes" id="UP000694559">
    <property type="component" value="Unplaced"/>
</dbReference>
<dbReference type="AlphaFoldDB" id="A0A8C6XF91"/>